<sequence length="286" mass="32554">MGREHLMVDESESSLPTSFADSSLLFPISAFEIRFNKLHTNEIEVQLLEPNSNQRRIPLPFQKRDKIRSSTELDRREKNQCYNIPSKELFSIFSSSDMNSTNQPGERIESEASGVPFDEILIPSVYKRMKMNHEISENEKLALADLWYGQTQNTTLGDTPTESSVKSKQSPDEFRLTVTDFDGHSDGDLCDIILDKRSNKSQEKRVNDSHLSGKDNGSELNSKIVHLKEPLKESKYHNLVIDIPETIEFASLTSNACTMDSHQTDKEDLDCKENSKRMDSTCCIIL</sequence>
<dbReference type="Proteomes" id="UP001479436">
    <property type="component" value="Unassembled WGS sequence"/>
</dbReference>
<evidence type="ECO:0000313" key="1">
    <source>
        <dbReference type="EMBL" id="KAK9766523.1"/>
    </source>
</evidence>
<evidence type="ECO:0000313" key="2">
    <source>
        <dbReference type="Proteomes" id="UP001479436"/>
    </source>
</evidence>
<reference evidence="1 2" key="1">
    <citation type="submission" date="2023-04" db="EMBL/GenBank/DDBJ databases">
        <title>Genome of Basidiobolus ranarum AG-B5.</title>
        <authorList>
            <person name="Stajich J.E."/>
            <person name="Carter-House D."/>
            <person name="Gryganskyi A."/>
        </authorList>
    </citation>
    <scope>NUCLEOTIDE SEQUENCE [LARGE SCALE GENOMIC DNA]</scope>
    <source>
        <strain evidence="1 2">AG-B5</strain>
    </source>
</reference>
<accession>A0ABR2WYC8</accession>
<organism evidence="1 2">
    <name type="scientific">Basidiobolus ranarum</name>
    <dbReference type="NCBI Taxonomy" id="34480"/>
    <lineage>
        <taxon>Eukaryota</taxon>
        <taxon>Fungi</taxon>
        <taxon>Fungi incertae sedis</taxon>
        <taxon>Zoopagomycota</taxon>
        <taxon>Entomophthoromycotina</taxon>
        <taxon>Basidiobolomycetes</taxon>
        <taxon>Basidiobolales</taxon>
        <taxon>Basidiobolaceae</taxon>
        <taxon>Basidiobolus</taxon>
    </lineage>
</organism>
<proteinExistence type="predicted"/>
<protein>
    <submittedName>
        <fullName evidence="1">Uncharacterized protein</fullName>
    </submittedName>
</protein>
<name>A0ABR2WYC8_9FUNG</name>
<dbReference type="EMBL" id="JASJQH010000148">
    <property type="protein sequence ID" value="KAK9766523.1"/>
    <property type="molecule type" value="Genomic_DNA"/>
</dbReference>
<comment type="caution">
    <text evidence="1">The sequence shown here is derived from an EMBL/GenBank/DDBJ whole genome shotgun (WGS) entry which is preliminary data.</text>
</comment>
<gene>
    <name evidence="1" type="ORF">K7432_004343</name>
</gene>
<keyword evidence="2" id="KW-1185">Reference proteome</keyword>